<organism evidence="3 4">
    <name type="scientific">Quercus lobata</name>
    <name type="common">Valley oak</name>
    <dbReference type="NCBI Taxonomy" id="97700"/>
    <lineage>
        <taxon>Eukaryota</taxon>
        <taxon>Viridiplantae</taxon>
        <taxon>Streptophyta</taxon>
        <taxon>Embryophyta</taxon>
        <taxon>Tracheophyta</taxon>
        <taxon>Spermatophyta</taxon>
        <taxon>Magnoliopsida</taxon>
        <taxon>eudicotyledons</taxon>
        <taxon>Gunneridae</taxon>
        <taxon>Pentapetalae</taxon>
        <taxon>rosids</taxon>
        <taxon>fabids</taxon>
        <taxon>Fagales</taxon>
        <taxon>Fagaceae</taxon>
        <taxon>Quercus</taxon>
    </lineage>
</organism>
<dbReference type="GO" id="GO:0010088">
    <property type="term" value="P:phloem development"/>
    <property type="evidence" value="ECO:0007669"/>
    <property type="project" value="InterPro"/>
</dbReference>
<dbReference type="InParanoid" id="A0A7N2R186"/>
<dbReference type="InterPro" id="IPR039299">
    <property type="entry name" value="SEOA"/>
</dbReference>
<dbReference type="EnsemblPlants" id="QL03p030631:mrna">
    <property type="protein sequence ID" value="QL03p030631:mrna"/>
    <property type="gene ID" value="QL03p030631"/>
</dbReference>
<evidence type="ECO:0000313" key="4">
    <source>
        <dbReference type="Proteomes" id="UP000594261"/>
    </source>
</evidence>
<dbReference type="Pfam" id="PF14577">
    <property type="entry name" value="SEO_C"/>
    <property type="match status" value="1"/>
</dbReference>
<dbReference type="Proteomes" id="UP000594261">
    <property type="component" value="Chromosome 3"/>
</dbReference>
<evidence type="ECO:0000313" key="3">
    <source>
        <dbReference type="EnsemblPlants" id="QL03p030631:mrna"/>
    </source>
</evidence>
<feature type="domain" description="Sieve element occlusion N-terminal" evidence="1">
    <location>
        <begin position="19"/>
        <end position="295"/>
    </location>
</feature>
<dbReference type="Gramene" id="QL03p030631:mrna">
    <property type="protein sequence ID" value="QL03p030631:mrna"/>
    <property type="gene ID" value="QL03p030631"/>
</dbReference>
<dbReference type="EMBL" id="LRBV02000003">
    <property type="status" value="NOT_ANNOTATED_CDS"/>
    <property type="molecule type" value="Genomic_DNA"/>
</dbReference>
<reference evidence="3 4" key="1">
    <citation type="journal article" date="2016" name="G3 (Bethesda)">
        <title>First Draft Assembly and Annotation of the Genome of a California Endemic Oak Quercus lobata Nee (Fagaceae).</title>
        <authorList>
            <person name="Sork V.L."/>
            <person name="Fitz-Gibbon S.T."/>
            <person name="Puiu D."/>
            <person name="Crepeau M."/>
            <person name="Gugger P.F."/>
            <person name="Sherman R."/>
            <person name="Stevens K."/>
            <person name="Langley C.H."/>
            <person name="Pellegrini M."/>
            <person name="Salzberg S.L."/>
        </authorList>
    </citation>
    <scope>NUCLEOTIDE SEQUENCE [LARGE SCALE GENOMIC DNA]</scope>
    <source>
        <strain evidence="3 4">cv. SW786</strain>
    </source>
</reference>
<dbReference type="GeneID" id="115981979"/>
<feature type="domain" description="Sieve element occlusion C-terminal" evidence="2">
    <location>
        <begin position="473"/>
        <end position="666"/>
    </location>
</feature>
<dbReference type="PANTHER" id="PTHR33232:SF18">
    <property type="entry name" value="PROTEIN SIEVE ELEMENT OCCLUSION B-LIKE"/>
    <property type="match status" value="1"/>
</dbReference>
<dbReference type="RefSeq" id="XP_030960304.1">
    <property type="nucleotide sequence ID" value="XM_031104444.1"/>
</dbReference>
<dbReference type="InterPro" id="IPR027944">
    <property type="entry name" value="SEO_C"/>
</dbReference>
<dbReference type="OMA" id="HICHHIE"/>
<gene>
    <name evidence="3" type="primary">LOC115981979</name>
</gene>
<evidence type="ECO:0000259" key="1">
    <source>
        <dbReference type="Pfam" id="PF14576"/>
    </source>
</evidence>
<protein>
    <submittedName>
        <fullName evidence="3">Uncharacterized protein</fullName>
    </submittedName>
</protein>
<dbReference type="OrthoDB" id="1478893at2759"/>
<name>A0A7N2R186_QUELO</name>
<sequence>MAISPYRSNSSALSFTCLSDNEILSQIYPTHFHVNEKLDVESLFIMAEKILNRSTLVVDNFLQQEQGTQATIEHLEEKTPKASFSPPLCLLKKISFEMQCKEPGYLIAHATTLSILNLLSRYSWDAKAVLTLAAFALDYGEFCLLVKIQSSEELAKSVGTLKRVPVLLKGVTMQKNQQAFIDLNKVVKTTLKLIKCIFELEILSNFDFDTIDVSELATVLGRIKLDVYWAITTIVASTTQLSSCLFFDEDKKQELNPFADKLNVILTELEKQIVICKEQIAETQDYRKLVKLFQTSMEITEVLHELIDPTNTMQPLIDGSTKTQVEIDVLKGKSVFLFISDLEISNDDISMLQKIFDKAGKEEEEQYKIVWIPFVEQLREGLDKEFETKRSTMPWYVVRYYLPKASCRFIKKQWNFKVKPLLVVLNPQGKMECENAILIFSIYGVEAFPFTSAKVKTMETDFSWLWSPIINANSEIENWIKEKKYIFLYGGQDNEWIQKFPEGVNVLVDHDLIKQKGISIQWVSVSESEGNKVDLECFWTNIESLFISKAQGKTQIDVVAREIQKLLSYKNEKEWAMLTKGSSVVLVSSGKVILKVVEEFEQWKIKLNEKDFELAFKDYHDEVFKDEQHICHHIEIPFKPGKIPETLECSHCHRIMDTYISYKCCHNDGAAEAVH</sequence>
<dbReference type="InterPro" id="IPR027942">
    <property type="entry name" value="SEO_N"/>
</dbReference>
<dbReference type="Pfam" id="PF14576">
    <property type="entry name" value="SEO_N"/>
    <property type="match status" value="1"/>
</dbReference>
<reference evidence="3" key="2">
    <citation type="submission" date="2021-01" db="UniProtKB">
        <authorList>
            <consortium name="EnsemblPlants"/>
        </authorList>
    </citation>
    <scope>IDENTIFICATION</scope>
</reference>
<dbReference type="KEGG" id="qlo:115981979"/>
<keyword evidence="4" id="KW-1185">Reference proteome</keyword>
<accession>A0A7N2R186</accession>
<dbReference type="AlphaFoldDB" id="A0A7N2R186"/>
<proteinExistence type="predicted"/>
<evidence type="ECO:0000259" key="2">
    <source>
        <dbReference type="Pfam" id="PF14577"/>
    </source>
</evidence>
<dbReference type="PANTHER" id="PTHR33232">
    <property type="entry name" value="PROTEIN SIEVE ELEMENT OCCLUSION B-LIKE"/>
    <property type="match status" value="1"/>
</dbReference>